<dbReference type="AlphaFoldDB" id="A0A834LK76"/>
<evidence type="ECO:0000313" key="1">
    <source>
        <dbReference type="EMBL" id="KAF7142507.1"/>
    </source>
</evidence>
<keyword evidence="2" id="KW-1185">Reference proteome</keyword>
<comment type="caution">
    <text evidence="1">The sequence shown here is derived from an EMBL/GenBank/DDBJ whole genome shotgun (WGS) entry which is preliminary data.</text>
</comment>
<sequence>MIEKLVLETYRTACRKRLLRKRIGDKQGKFGIDELFIWVNTTRSDLRCVYRIANFSGTEDLSYHCTTFTMSCDICIMPSVSLSWRYFRLTRHTRHRISRVRFFFRHALYVRETCTIDGKRLRM</sequence>
<dbReference type="Proteomes" id="UP000626092">
    <property type="component" value="Unassembled WGS sequence"/>
</dbReference>
<organism evidence="1 2">
    <name type="scientific">Rhododendron simsii</name>
    <name type="common">Sims's rhododendron</name>
    <dbReference type="NCBI Taxonomy" id="118357"/>
    <lineage>
        <taxon>Eukaryota</taxon>
        <taxon>Viridiplantae</taxon>
        <taxon>Streptophyta</taxon>
        <taxon>Embryophyta</taxon>
        <taxon>Tracheophyta</taxon>
        <taxon>Spermatophyta</taxon>
        <taxon>Magnoliopsida</taxon>
        <taxon>eudicotyledons</taxon>
        <taxon>Gunneridae</taxon>
        <taxon>Pentapetalae</taxon>
        <taxon>asterids</taxon>
        <taxon>Ericales</taxon>
        <taxon>Ericaceae</taxon>
        <taxon>Ericoideae</taxon>
        <taxon>Rhodoreae</taxon>
        <taxon>Rhododendron</taxon>
    </lineage>
</organism>
<dbReference type="OrthoDB" id="10524523at2759"/>
<gene>
    <name evidence="1" type="ORF">RHSIM_Rhsim05G0026600</name>
</gene>
<name>A0A834LK76_RHOSS</name>
<protein>
    <submittedName>
        <fullName evidence="1">Uncharacterized protein</fullName>
    </submittedName>
</protein>
<accession>A0A834LK76</accession>
<proteinExistence type="predicted"/>
<dbReference type="EMBL" id="WJXA01000005">
    <property type="protein sequence ID" value="KAF7142507.1"/>
    <property type="molecule type" value="Genomic_DNA"/>
</dbReference>
<reference evidence="1" key="1">
    <citation type="submission" date="2019-11" db="EMBL/GenBank/DDBJ databases">
        <authorList>
            <person name="Liu Y."/>
            <person name="Hou J."/>
            <person name="Li T.-Q."/>
            <person name="Guan C.-H."/>
            <person name="Wu X."/>
            <person name="Wu H.-Z."/>
            <person name="Ling F."/>
            <person name="Zhang R."/>
            <person name="Shi X.-G."/>
            <person name="Ren J.-P."/>
            <person name="Chen E.-F."/>
            <person name="Sun J.-M."/>
        </authorList>
    </citation>
    <scope>NUCLEOTIDE SEQUENCE</scope>
    <source>
        <strain evidence="1">Adult_tree_wgs_1</strain>
        <tissue evidence="1">Leaves</tissue>
    </source>
</reference>
<evidence type="ECO:0000313" key="2">
    <source>
        <dbReference type="Proteomes" id="UP000626092"/>
    </source>
</evidence>